<reference evidence="7 8" key="1">
    <citation type="submission" date="2019-09" db="EMBL/GenBank/DDBJ databases">
        <title>Bird 10,000 Genomes (B10K) Project - Family phase.</title>
        <authorList>
            <person name="Zhang G."/>
        </authorList>
    </citation>
    <scope>NUCLEOTIDE SEQUENCE [LARGE SCALE GENOMIC DNA]</scope>
    <source>
        <strain evidence="7">B10K-CU-031-20</strain>
    </source>
</reference>
<evidence type="ECO:0000256" key="4">
    <source>
        <dbReference type="PROSITE-ProRule" id="PRU00175"/>
    </source>
</evidence>
<accession>A0A7K8QV66</accession>
<feature type="region of interest" description="Disordered" evidence="5">
    <location>
        <begin position="414"/>
        <end position="450"/>
    </location>
</feature>
<dbReference type="InterPro" id="IPR051834">
    <property type="entry name" value="RING_finger_E3_ligase"/>
</dbReference>
<dbReference type="CDD" id="cd16465">
    <property type="entry name" value="RING-H2_PJA1_2"/>
    <property type="match status" value="1"/>
</dbReference>
<evidence type="ECO:0000259" key="6">
    <source>
        <dbReference type="PROSITE" id="PS50089"/>
    </source>
</evidence>
<dbReference type="EMBL" id="VWYW01000390">
    <property type="protein sequence ID" value="NXF09525.1"/>
    <property type="molecule type" value="Genomic_DNA"/>
</dbReference>
<dbReference type="PROSITE" id="PS50089">
    <property type="entry name" value="ZF_RING_2"/>
    <property type="match status" value="1"/>
</dbReference>
<feature type="compositionally biased region" description="Basic and acidic residues" evidence="5">
    <location>
        <begin position="297"/>
        <end position="306"/>
    </location>
</feature>
<feature type="domain" description="RING-type" evidence="6">
    <location>
        <begin position="597"/>
        <end position="638"/>
    </location>
</feature>
<feature type="region of interest" description="Disordered" evidence="5">
    <location>
        <begin position="82"/>
        <end position="105"/>
    </location>
</feature>
<evidence type="ECO:0000256" key="2">
    <source>
        <dbReference type="ARBA" id="ARBA00022771"/>
    </source>
</evidence>
<dbReference type="Pfam" id="PF13639">
    <property type="entry name" value="zf-RING_2"/>
    <property type="match status" value="1"/>
</dbReference>
<dbReference type="GO" id="GO:0006511">
    <property type="term" value="P:ubiquitin-dependent protein catabolic process"/>
    <property type="evidence" value="ECO:0007669"/>
    <property type="project" value="TreeGrafter"/>
</dbReference>
<sequence>MGQGAGKTPWHKPAYPTIAGRRLGTRHAHVGFRSLLNSQERSAHQRNEDCKQLDLEHVLEGNTLCIRDPLVQVPAALLDEPLSENSGNREPVCRSVSSPTSEAKTPPISVYCCGPEGNQILQNFMNPSKNSEEFAEYTGHDDLNGKNGIAFVNIDSYEPDSSDGDEDDAQDKYSWVREATSIIQGKLDNIFSQWEKELESLNHSVSRESCEEAGPMHLARPNSRTSKSAEDQAIPRGSLSDTSCETQQIKRIVDDGKRTPVPVADVLKINDGRTDQENSSEPVVRPKIKKQVTANQVEREKHLPHDDEVESGSWRRIGIADVQQCHPECSLRDSKEMTSGVFLLSRLHSDQKNTGDLRKNSVAQNQKNVLDGSTFWDEFGDYNRRWLMSHKDEDSSECSDGEWATAVLTYFTASEKEQSSSDESWETVPGRGEHDPEEQSSSPGVKEKTDCCCQEGEEGEIHWLQYREEAESSSDEENDPVNDFMHPGFFLFDGNNNLEDDSSVSEDLDVEWRLLDEFGDGLGLALNIPYVEPQLLTFMGRLEAVETDLAQLESLAFDVEQTHPPATKETIDCLPLILVTGDYNDMEKLWKSQEQCCAICCSDCVRGEIITELPCHHSFHKSCVTLWLQRSGTCPVCRHILAPVLPEAADDTDTII</sequence>
<dbReference type="SMART" id="SM00184">
    <property type="entry name" value="RING"/>
    <property type="match status" value="1"/>
</dbReference>
<feature type="non-terminal residue" evidence="7">
    <location>
        <position position="656"/>
    </location>
</feature>
<protein>
    <submittedName>
        <fullName evidence="7">PJA2 ligase</fullName>
    </submittedName>
</protein>
<organism evidence="7 8">
    <name type="scientific">Smithornis capensis</name>
    <dbReference type="NCBI Taxonomy" id="363769"/>
    <lineage>
        <taxon>Eukaryota</taxon>
        <taxon>Metazoa</taxon>
        <taxon>Chordata</taxon>
        <taxon>Craniata</taxon>
        <taxon>Vertebrata</taxon>
        <taxon>Euteleostomi</taxon>
        <taxon>Archelosauria</taxon>
        <taxon>Archosauria</taxon>
        <taxon>Dinosauria</taxon>
        <taxon>Saurischia</taxon>
        <taxon>Theropoda</taxon>
        <taxon>Coelurosauria</taxon>
        <taxon>Aves</taxon>
        <taxon>Neognathae</taxon>
        <taxon>Neoaves</taxon>
        <taxon>Telluraves</taxon>
        <taxon>Australaves</taxon>
        <taxon>Passeriformes</taxon>
        <taxon>Eurylaimidae</taxon>
        <taxon>Smithornis</taxon>
    </lineage>
</organism>
<feature type="region of interest" description="Disordered" evidence="5">
    <location>
        <begin position="205"/>
        <end position="245"/>
    </location>
</feature>
<dbReference type="Gene3D" id="3.30.40.10">
    <property type="entry name" value="Zinc/RING finger domain, C3HC4 (zinc finger)"/>
    <property type="match status" value="1"/>
</dbReference>
<evidence type="ECO:0000256" key="1">
    <source>
        <dbReference type="ARBA" id="ARBA00022723"/>
    </source>
</evidence>
<feature type="region of interest" description="Disordered" evidence="5">
    <location>
        <begin position="291"/>
        <end position="310"/>
    </location>
</feature>
<dbReference type="PANTHER" id="PTHR45931:SF3">
    <property type="entry name" value="RING ZINC FINGER-CONTAINING PROTEIN"/>
    <property type="match status" value="1"/>
</dbReference>
<evidence type="ECO:0000256" key="3">
    <source>
        <dbReference type="ARBA" id="ARBA00022833"/>
    </source>
</evidence>
<proteinExistence type="predicted"/>
<dbReference type="GO" id="GO:0005634">
    <property type="term" value="C:nucleus"/>
    <property type="evidence" value="ECO:0007669"/>
    <property type="project" value="TreeGrafter"/>
</dbReference>
<dbReference type="SUPFAM" id="SSF57850">
    <property type="entry name" value="RING/U-box"/>
    <property type="match status" value="1"/>
</dbReference>
<dbReference type="InterPro" id="IPR013083">
    <property type="entry name" value="Znf_RING/FYVE/PHD"/>
</dbReference>
<name>A0A7K8QV66_9PASS</name>
<evidence type="ECO:0000313" key="8">
    <source>
        <dbReference type="Proteomes" id="UP000567624"/>
    </source>
</evidence>
<dbReference type="GO" id="GO:0061630">
    <property type="term" value="F:ubiquitin protein ligase activity"/>
    <property type="evidence" value="ECO:0007669"/>
    <property type="project" value="TreeGrafter"/>
</dbReference>
<gene>
    <name evidence="7" type="primary">Pja2</name>
    <name evidence="7" type="ORF">SMICAP_R05736</name>
</gene>
<feature type="non-terminal residue" evidence="7">
    <location>
        <position position="1"/>
    </location>
</feature>
<dbReference type="AlphaFoldDB" id="A0A7K8QV66"/>
<dbReference type="GO" id="GO:0016874">
    <property type="term" value="F:ligase activity"/>
    <property type="evidence" value="ECO:0007669"/>
    <property type="project" value="UniProtKB-KW"/>
</dbReference>
<comment type="caution">
    <text evidence="7">The sequence shown here is derived from an EMBL/GenBank/DDBJ whole genome shotgun (WGS) entry which is preliminary data.</text>
</comment>
<evidence type="ECO:0000256" key="5">
    <source>
        <dbReference type="SAM" id="MobiDB-lite"/>
    </source>
</evidence>
<keyword evidence="2 4" id="KW-0863">Zinc-finger</keyword>
<dbReference type="InterPro" id="IPR001841">
    <property type="entry name" value="Znf_RING"/>
</dbReference>
<keyword evidence="1" id="KW-0479">Metal-binding</keyword>
<dbReference type="PANTHER" id="PTHR45931">
    <property type="entry name" value="SI:CH211-59O9.10"/>
    <property type="match status" value="1"/>
</dbReference>
<dbReference type="Proteomes" id="UP000567624">
    <property type="component" value="Unassembled WGS sequence"/>
</dbReference>
<dbReference type="GO" id="GO:0008270">
    <property type="term" value="F:zinc ion binding"/>
    <property type="evidence" value="ECO:0007669"/>
    <property type="project" value="UniProtKB-KW"/>
</dbReference>
<keyword evidence="7" id="KW-0436">Ligase</keyword>
<keyword evidence="3" id="KW-0862">Zinc</keyword>
<keyword evidence="8" id="KW-1185">Reference proteome</keyword>
<evidence type="ECO:0000313" key="7">
    <source>
        <dbReference type="EMBL" id="NXF09525.1"/>
    </source>
</evidence>